<dbReference type="InterPro" id="IPR051465">
    <property type="entry name" value="Cell_Envelope_Struct_Comp"/>
</dbReference>
<dbReference type="PROSITE" id="PS51272">
    <property type="entry name" value="SLH"/>
    <property type="match status" value="1"/>
</dbReference>
<dbReference type="PANTHER" id="PTHR43308:SF1">
    <property type="entry name" value="OUTER MEMBRANE PROTEIN ALPHA"/>
    <property type="match status" value="1"/>
</dbReference>
<dbReference type="PANTHER" id="PTHR43308">
    <property type="entry name" value="OUTER MEMBRANE PROTEIN ALPHA-RELATED"/>
    <property type="match status" value="1"/>
</dbReference>
<keyword evidence="5" id="KW-1185">Reference proteome</keyword>
<reference evidence="4 5" key="1">
    <citation type="submission" date="2023-12" db="EMBL/GenBank/DDBJ databases">
        <title>Baltic Sea Cyanobacteria.</title>
        <authorList>
            <person name="Delbaje E."/>
            <person name="Fewer D.P."/>
            <person name="Shishido T.K."/>
        </authorList>
    </citation>
    <scope>NUCLEOTIDE SEQUENCE [LARGE SCALE GENOMIC DNA]</scope>
    <source>
        <strain evidence="4 5">UHCC 0370</strain>
    </source>
</reference>
<protein>
    <submittedName>
        <fullName evidence="4">Iron uptake porin</fullName>
    </submittedName>
</protein>
<dbReference type="Proteomes" id="UP001301388">
    <property type="component" value="Unassembled WGS sequence"/>
</dbReference>
<proteinExistence type="inferred from homology"/>
<dbReference type="RefSeq" id="WP_323262910.1">
    <property type="nucleotide sequence ID" value="NZ_JAYGIE010000097.1"/>
</dbReference>
<comment type="similarity">
    <text evidence="1 2">Belongs to the OprB family.</text>
</comment>
<accession>A0ABU5TNT1</accession>
<dbReference type="InterPro" id="IPR047684">
    <property type="entry name" value="Por_som-like"/>
</dbReference>
<organism evidence="4 5">
    <name type="scientific">Pseudanabaena galeata UHCC 0370</name>
    <dbReference type="NCBI Taxonomy" id="3110310"/>
    <lineage>
        <taxon>Bacteria</taxon>
        <taxon>Bacillati</taxon>
        <taxon>Cyanobacteriota</taxon>
        <taxon>Cyanophyceae</taxon>
        <taxon>Pseudanabaenales</taxon>
        <taxon>Pseudanabaenaceae</taxon>
        <taxon>Pseudanabaena</taxon>
    </lineage>
</organism>
<evidence type="ECO:0000256" key="2">
    <source>
        <dbReference type="RuleBase" id="RU363072"/>
    </source>
</evidence>
<dbReference type="InterPro" id="IPR001119">
    <property type="entry name" value="SLH_dom"/>
</dbReference>
<evidence type="ECO:0000313" key="4">
    <source>
        <dbReference type="EMBL" id="MEA5479742.1"/>
    </source>
</evidence>
<sequence length="535" mass="56999">MSQVWFEPVQKSLVGAIAFSAIGMLPSAISNVSAQSLPPIKDVLTQNVTSVSQLSDVRPTDWAFTALQSLVERYGCIAGYPDSTFRGRQATSRYEFAAGLNACLDKINEIISAGLADKVSKEDLATLQKLQEEFAAELATLRGRVDALDAKTAKLEAQQFSTTTKLTGQAIASVSVGSSGTDFLLDSTGALTTNAGKVNTTVISRVRLNFNTSFTGEDLLLTRIELGNGGTGLSNSLAPADNLLGFTGFGNSSKFDYSDVGTNATLNRLRYDFPIGKDIQASIGTNMSLNDHLDANSFANDESADFSSGMFINNPLILPVNDGAGAAITWNFGGSAFTLRAGYVAQNANSPTSDGTINRGLFGDPYQGTVELEFAPKNADDASPFAIRLQYTRASVNNLDYNTGGVNLEWAFNKSVALFGRYGFGNISNRGNAISAALPTYTTTANDSLNPQTWSAGFAFPDLFKEGAMAAIAVGQPFIESQVGNATQTNVELFYRFPISDNISITPDLQFIFNPNNNSGNSTIIVGTLRTVFSF</sequence>
<feature type="domain" description="SLH" evidence="3">
    <location>
        <begin position="50"/>
        <end position="114"/>
    </location>
</feature>
<comment type="caution">
    <text evidence="4">The sequence shown here is derived from an EMBL/GenBank/DDBJ whole genome shotgun (WGS) entry which is preliminary data.</text>
</comment>
<dbReference type="EMBL" id="JAYGIE010000097">
    <property type="protein sequence ID" value="MEA5479742.1"/>
    <property type="molecule type" value="Genomic_DNA"/>
</dbReference>
<dbReference type="Pfam" id="PF00395">
    <property type="entry name" value="SLH"/>
    <property type="match status" value="1"/>
</dbReference>
<dbReference type="Gene3D" id="2.40.160.180">
    <property type="entry name" value="Carbohydrate-selective porin OprB"/>
    <property type="match status" value="1"/>
</dbReference>
<dbReference type="NCBIfam" id="NF033921">
    <property type="entry name" value="por_somb"/>
    <property type="match status" value="1"/>
</dbReference>
<evidence type="ECO:0000313" key="5">
    <source>
        <dbReference type="Proteomes" id="UP001301388"/>
    </source>
</evidence>
<dbReference type="InterPro" id="IPR038673">
    <property type="entry name" value="OprB_sf"/>
</dbReference>
<gene>
    <name evidence="4" type="ORF">VB774_19130</name>
</gene>
<dbReference type="InterPro" id="IPR007049">
    <property type="entry name" value="Carb-sel_porin_OprB"/>
</dbReference>
<evidence type="ECO:0000259" key="3">
    <source>
        <dbReference type="PROSITE" id="PS51272"/>
    </source>
</evidence>
<dbReference type="SUPFAM" id="SSF56935">
    <property type="entry name" value="Porins"/>
    <property type="match status" value="1"/>
</dbReference>
<name>A0ABU5TNT1_9CYAN</name>
<evidence type="ECO:0000256" key="1">
    <source>
        <dbReference type="ARBA" id="ARBA00008769"/>
    </source>
</evidence>
<dbReference type="Pfam" id="PF04966">
    <property type="entry name" value="OprB"/>
    <property type="match status" value="1"/>
</dbReference>